<feature type="transmembrane region" description="Helical" evidence="8">
    <location>
        <begin position="71"/>
        <end position="92"/>
    </location>
</feature>
<feature type="transmembrane region" description="Helical" evidence="8">
    <location>
        <begin position="98"/>
        <end position="119"/>
    </location>
</feature>
<reference evidence="9 10" key="1">
    <citation type="journal article" date="2023" name="Int. J. Syst. Evol. Microbiol.">
        <title>Arthrobacter mangrovi sp. nov., an actinobacterium isolated from the rhizosphere of a mangrove.</title>
        <authorList>
            <person name="Hamada M."/>
            <person name="Saitou S."/>
            <person name="Enomoto N."/>
            <person name="Nanri K."/>
            <person name="Hidaka K."/>
            <person name="Miura T."/>
            <person name="Tamura T."/>
        </authorList>
    </citation>
    <scope>NUCLEOTIDE SEQUENCE [LARGE SCALE GENOMIC DNA]</scope>
    <source>
        <strain evidence="9 10">NBRC 112813</strain>
    </source>
</reference>
<sequence length="151" mass="16196">MDMRVAEHHEVRTRDINSAFFAMLENLPLVQLTAIATVLLVALFFISGADANTFVLSMLSSKGTLDPGKPVLVMWGGLTGACAVLLLVVGGLTALQQAAMLSALPFTLIVALLGASLIIELRRDHEFTAFRHARLKDLPVKRGPSVKGSDD</sequence>
<comment type="similarity">
    <text evidence="2">Belongs to the BCCT transporter (TC 2.A.15) family.</text>
</comment>
<evidence type="ECO:0000256" key="4">
    <source>
        <dbReference type="ARBA" id="ARBA00022475"/>
    </source>
</evidence>
<gene>
    <name evidence="9" type="ORF">AHIS1636_38230</name>
</gene>
<keyword evidence="4" id="KW-1003">Cell membrane</keyword>
<keyword evidence="6 8" id="KW-1133">Transmembrane helix</keyword>
<proteinExistence type="inferred from homology"/>
<dbReference type="PANTHER" id="PTHR30047:SF7">
    <property type="entry name" value="HIGH-AFFINITY CHOLINE TRANSPORT PROTEIN"/>
    <property type="match status" value="1"/>
</dbReference>
<evidence type="ECO:0000256" key="8">
    <source>
        <dbReference type="SAM" id="Phobius"/>
    </source>
</evidence>
<evidence type="ECO:0000256" key="3">
    <source>
        <dbReference type="ARBA" id="ARBA00022448"/>
    </source>
</evidence>
<keyword evidence="3" id="KW-0813">Transport</keyword>
<evidence type="ECO:0000256" key="5">
    <source>
        <dbReference type="ARBA" id="ARBA00022692"/>
    </source>
</evidence>
<evidence type="ECO:0000313" key="10">
    <source>
        <dbReference type="Proteomes" id="UP001209654"/>
    </source>
</evidence>
<organism evidence="9 10">
    <name type="scientific">Arthrobacter mangrovi</name>
    <dbReference type="NCBI Taxonomy" id="2966350"/>
    <lineage>
        <taxon>Bacteria</taxon>
        <taxon>Bacillati</taxon>
        <taxon>Actinomycetota</taxon>
        <taxon>Actinomycetes</taxon>
        <taxon>Micrococcales</taxon>
        <taxon>Micrococcaceae</taxon>
        <taxon>Arthrobacter</taxon>
    </lineage>
</organism>
<dbReference type="Proteomes" id="UP001209654">
    <property type="component" value="Unassembled WGS sequence"/>
</dbReference>
<feature type="transmembrane region" description="Helical" evidence="8">
    <location>
        <begin position="32"/>
        <end position="59"/>
    </location>
</feature>
<keyword evidence="7 8" id="KW-0472">Membrane</keyword>
<evidence type="ECO:0000256" key="1">
    <source>
        <dbReference type="ARBA" id="ARBA00004651"/>
    </source>
</evidence>
<dbReference type="InterPro" id="IPR000060">
    <property type="entry name" value="BCCT_transptr"/>
</dbReference>
<evidence type="ECO:0000256" key="7">
    <source>
        <dbReference type="ARBA" id="ARBA00023136"/>
    </source>
</evidence>
<keyword evidence="10" id="KW-1185">Reference proteome</keyword>
<keyword evidence="5 8" id="KW-0812">Transmembrane</keyword>
<protein>
    <submittedName>
        <fullName evidence="9">Uncharacterized protein</fullName>
    </submittedName>
</protein>
<dbReference type="PANTHER" id="PTHR30047">
    <property type="entry name" value="HIGH-AFFINITY CHOLINE TRANSPORT PROTEIN-RELATED"/>
    <property type="match status" value="1"/>
</dbReference>
<evidence type="ECO:0000313" key="9">
    <source>
        <dbReference type="EMBL" id="GLB69379.1"/>
    </source>
</evidence>
<dbReference type="EMBL" id="BRVS01000032">
    <property type="protein sequence ID" value="GLB69379.1"/>
    <property type="molecule type" value="Genomic_DNA"/>
</dbReference>
<evidence type="ECO:0000256" key="6">
    <source>
        <dbReference type="ARBA" id="ARBA00022989"/>
    </source>
</evidence>
<comment type="subcellular location">
    <subcellularLocation>
        <location evidence="1">Cell membrane</location>
        <topology evidence="1">Multi-pass membrane protein</topology>
    </subcellularLocation>
</comment>
<evidence type="ECO:0000256" key="2">
    <source>
        <dbReference type="ARBA" id="ARBA00005658"/>
    </source>
</evidence>
<comment type="caution">
    <text evidence="9">The sequence shown here is derived from an EMBL/GenBank/DDBJ whole genome shotgun (WGS) entry which is preliminary data.</text>
</comment>
<accession>A0ABQ5MZN3</accession>
<name>A0ABQ5MZN3_9MICC</name>
<dbReference type="Pfam" id="PF02028">
    <property type="entry name" value="BCCT"/>
    <property type="match status" value="1"/>
</dbReference>